<dbReference type="EMBL" id="CAFBLO010000056">
    <property type="protein sequence ID" value="CAB4869401.1"/>
    <property type="molecule type" value="Genomic_DNA"/>
</dbReference>
<dbReference type="EMBL" id="CAEZVJ010000008">
    <property type="protein sequence ID" value="CAB4622281.1"/>
    <property type="molecule type" value="Genomic_DNA"/>
</dbReference>
<evidence type="ECO:0000313" key="2">
    <source>
        <dbReference type="EMBL" id="CAB4622281.1"/>
    </source>
</evidence>
<evidence type="ECO:0000256" key="1">
    <source>
        <dbReference type="SAM" id="MobiDB-lite"/>
    </source>
</evidence>
<name>A0A6J6I702_9ZZZZ</name>
<organism evidence="2">
    <name type="scientific">freshwater metagenome</name>
    <dbReference type="NCBI Taxonomy" id="449393"/>
    <lineage>
        <taxon>unclassified sequences</taxon>
        <taxon>metagenomes</taxon>
        <taxon>ecological metagenomes</taxon>
    </lineage>
</organism>
<sequence length="213" mass="21708">MQLTSQFGFVRAFAPIAIVMLALTGCSPSAAPTGGPNPTETTQPTGDPTDTPVQTEFFSMPADCTGILPATDVAAFAADGIILLAGPGGKYGNELITEPTPEMSAGGISCYFGVDNEDPTLLRVNVLVSAVALDATSRATVIEDLAAQGLAQAMDERGDVTFGILGVSEGQTTANYNVIASDSWISVLSSDGGEAAFLAIVSLANAVHTANYS</sequence>
<accession>A0A6J6I702</accession>
<gene>
    <name evidence="2" type="ORF">UFOPK1961_00150</name>
    <name evidence="3" type="ORF">UFOPK3364_00664</name>
</gene>
<reference evidence="2" key="1">
    <citation type="submission" date="2020-05" db="EMBL/GenBank/DDBJ databases">
        <authorList>
            <person name="Chiriac C."/>
            <person name="Salcher M."/>
            <person name="Ghai R."/>
            <person name="Kavagutti S V."/>
        </authorList>
    </citation>
    <scope>NUCLEOTIDE SEQUENCE</scope>
</reference>
<feature type="region of interest" description="Disordered" evidence="1">
    <location>
        <begin position="30"/>
        <end position="52"/>
    </location>
</feature>
<feature type="compositionally biased region" description="Low complexity" evidence="1">
    <location>
        <begin position="38"/>
        <end position="52"/>
    </location>
</feature>
<proteinExistence type="predicted"/>
<protein>
    <submittedName>
        <fullName evidence="2">Unannotated protein</fullName>
    </submittedName>
</protein>
<evidence type="ECO:0000313" key="3">
    <source>
        <dbReference type="EMBL" id="CAB4869401.1"/>
    </source>
</evidence>
<dbReference type="AlphaFoldDB" id="A0A6J6I702"/>